<sequence length="203" mass="22191">MLLARRRFISGTPAAEPGPKARTCACFRGQISDVTQAAGKTPVRSEARSSWERIKQVGGGGKDRMEGRGSEARQPSMDAEFVPYTLLHIHPVLPRPFRKQRVHATITRERATALAPAQPVVRYPTLVLRSSLRTPLPSSIPCVDCFNSRHDLQLCGCATNPRLTFSSSVASNAASLVHCGWFQSSIASGRATCWPTSETPFPY</sequence>
<proteinExistence type="predicted"/>
<organism evidence="2 3">
    <name type="scientific">Clohesyomyces aquaticus</name>
    <dbReference type="NCBI Taxonomy" id="1231657"/>
    <lineage>
        <taxon>Eukaryota</taxon>
        <taxon>Fungi</taxon>
        <taxon>Dikarya</taxon>
        <taxon>Ascomycota</taxon>
        <taxon>Pezizomycotina</taxon>
        <taxon>Dothideomycetes</taxon>
        <taxon>Pleosporomycetidae</taxon>
        <taxon>Pleosporales</taxon>
        <taxon>Lindgomycetaceae</taxon>
        <taxon>Clohesyomyces</taxon>
    </lineage>
</organism>
<accession>A0A1Y1ZS87</accession>
<evidence type="ECO:0000313" key="2">
    <source>
        <dbReference type="EMBL" id="ORY13068.1"/>
    </source>
</evidence>
<dbReference type="EMBL" id="MCFA01000045">
    <property type="protein sequence ID" value="ORY13068.1"/>
    <property type="molecule type" value="Genomic_DNA"/>
</dbReference>
<comment type="caution">
    <text evidence="2">The sequence shown here is derived from an EMBL/GenBank/DDBJ whole genome shotgun (WGS) entry which is preliminary data.</text>
</comment>
<evidence type="ECO:0000313" key="3">
    <source>
        <dbReference type="Proteomes" id="UP000193144"/>
    </source>
</evidence>
<protein>
    <submittedName>
        <fullName evidence="2">Uncharacterized protein</fullName>
    </submittedName>
</protein>
<gene>
    <name evidence="2" type="ORF">BCR34DRAFT_586788</name>
</gene>
<name>A0A1Y1ZS87_9PLEO</name>
<evidence type="ECO:0000256" key="1">
    <source>
        <dbReference type="SAM" id="MobiDB-lite"/>
    </source>
</evidence>
<feature type="region of interest" description="Disordered" evidence="1">
    <location>
        <begin position="55"/>
        <end position="74"/>
    </location>
</feature>
<keyword evidence="3" id="KW-1185">Reference proteome</keyword>
<feature type="region of interest" description="Disordered" evidence="1">
    <location>
        <begin position="1"/>
        <end position="20"/>
    </location>
</feature>
<dbReference type="AlphaFoldDB" id="A0A1Y1ZS87"/>
<feature type="compositionally biased region" description="Basic and acidic residues" evidence="1">
    <location>
        <begin position="55"/>
        <end position="71"/>
    </location>
</feature>
<reference evidence="2 3" key="1">
    <citation type="submission" date="2016-07" db="EMBL/GenBank/DDBJ databases">
        <title>Pervasive Adenine N6-methylation of Active Genes in Fungi.</title>
        <authorList>
            <consortium name="DOE Joint Genome Institute"/>
            <person name="Mondo S.J."/>
            <person name="Dannebaum R.O."/>
            <person name="Kuo R.C."/>
            <person name="Labutti K."/>
            <person name="Haridas S."/>
            <person name="Kuo A."/>
            <person name="Salamov A."/>
            <person name="Ahrendt S.R."/>
            <person name="Lipzen A."/>
            <person name="Sullivan W."/>
            <person name="Andreopoulos W.B."/>
            <person name="Clum A."/>
            <person name="Lindquist E."/>
            <person name="Daum C."/>
            <person name="Ramamoorthy G.K."/>
            <person name="Gryganskyi A."/>
            <person name="Culley D."/>
            <person name="Magnuson J.K."/>
            <person name="James T.Y."/>
            <person name="O'Malley M.A."/>
            <person name="Stajich J.E."/>
            <person name="Spatafora J.W."/>
            <person name="Visel A."/>
            <person name="Grigoriev I.V."/>
        </authorList>
    </citation>
    <scope>NUCLEOTIDE SEQUENCE [LARGE SCALE GENOMIC DNA]</scope>
    <source>
        <strain evidence="2 3">CBS 115471</strain>
    </source>
</reference>
<dbReference type="Proteomes" id="UP000193144">
    <property type="component" value="Unassembled WGS sequence"/>
</dbReference>